<dbReference type="Pfam" id="PF00144">
    <property type="entry name" value="Beta-lactamase"/>
    <property type="match status" value="1"/>
</dbReference>
<protein>
    <submittedName>
        <fullName evidence="2">Penicillin-binding protein 4</fullName>
    </submittedName>
</protein>
<proteinExistence type="predicted"/>
<keyword evidence="3" id="KW-1185">Reference proteome</keyword>
<dbReference type="InterPro" id="IPR001466">
    <property type="entry name" value="Beta-lactam-related"/>
</dbReference>
<reference evidence="2 3" key="1">
    <citation type="submission" date="2018-11" db="EMBL/GenBank/DDBJ databases">
        <authorList>
            <person name="Kleinhagauer T."/>
            <person name="Glaeser S.P."/>
            <person name="Spergser J."/>
            <person name="Ruckert C."/>
            <person name="Kaempfer P."/>
            <person name="Busse H.-J."/>
        </authorList>
    </citation>
    <scope>NUCLEOTIDE SEQUENCE [LARGE SCALE GENOMIC DNA]</scope>
    <source>
        <strain evidence="2 3">200CH</strain>
    </source>
</reference>
<dbReference type="InterPro" id="IPR050789">
    <property type="entry name" value="Diverse_Enzym_Activities"/>
</dbReference>
<dbReference type="PANTHER" id="PTHR43283:SF15">
    <property type="entry name" value="CONSERVED PROTEIN"/>
    <property type="match status" value="1"/>
</dbReference>
<gene>
    <name evidence="2" type="primary">pbpE</name>
    <name evidence="2" type="ORF">CCHOA_08175</name>
</gene>
<evidence type="ECO:0000259" key="1">
    <source>
        <dbReference type="Pfam" id="PF00144"/>
    </source>
</evidence>
<feature type="domain" description="Beta-lactamase-related" evidence="1">
    <location>
        <begin position="47"/>
        <end position="262"/>
    </location>
</feature>
<dbReference type="SUPFAM" id="SSF56601">
    <property type="entry name" value="beta-lactamase/transpeptidase-like"/>
    <property type="match status" value="1"/>
</dbReference>
<sequence>MSAVKTFDSATVRTLLADTVGEYPVDHAAAAVVSPEMTATFGDDSRVYELASVTKLVVAWATMMAVEEGFFALDDAIGEEGATLRQLLAHAGGVGFATRTMEKPAGTRRIYSSAGYEMIAEAIEREAGMPFAEYLHETVFAPLGMNTAELHGSAGHGMRASLADMVAFAGEVLTPTLLDPITVATMMTVQLPDLEGVVPGFGMQRPCPWGLGFEIHGYKEPHWLPATMPPHVAGHFGQAGTYFWIDPAMSVAMVMLTDRAFGDWAKPLWAPTNERIYTHLSRRTN</sequence>
<accession>A0A3G6J7Q9</accession>
<dbReference type="InterPro" id="IPR012338">
    <property type="entry name" value="Beta-lactam/transpept-like"/>
</dbReference>
<evidence type="ECO:0000313" key="2">
    <source>
        <dbReference type="EMBL" id="AZA14026.1"/>
    </source>
</evidence>
<name>A0A3G6J7Q9_9CORY</name>
<dbReference type="AlphaFoldDB" id="A0A3G6J7Q9"/>
<organism evidence="2 3">
    <name type="scientific">Corynebacterium choanae</name>
    <dbReference type="NCBI Taxonomy" id="1862358"/>
    <lineage>
        <taxon>Bacteria</taxon>
        <taxon>Bacillati</taxon>
        <taxon>Actinomycetota</taxon>
        <taxon>Actinomycetes</taxon>
        <taxon>Mycobacteriales</taxon>
        <taxon>Corynebacteriaceae</taxon>
        <taxon>Corynebacterium</taxon>
    </lineage>
</organism>
<dbReference type="Gene3D" id="3.40.710.10">
    <property type="entry name" value="DD-peptidase/beta-lactamase superfamily"/>
    <property type="match status" value="1"/>
</dbReference>
<evidence type="ECO:0000313" key="3">
    <source>
        <dbReference type="Proteomes" id="UP000269019"/>
    </source>
</evidence>
<dbReference type="EMBL" id="CP033896">
    <property type="protein sequence ID" value="AZA14026.1"/>
    <property type="molecule type" value="Genomic_DNA"/>
</dbReference>
<dbReference type="KEGG" id="ccho:CCHOA_08175"/>
<dbReference type="Proteomes" id="UP000269019">
    <property type="component" value="Chromosome"/>
</dbReference>
<dbReference type="PANTHER" id="PTHR43283">
    <property type="entry name" value="BETA-LACTAMASE-RELATED"/>
    <property type="match status" value="1"/>
</dbReference>